<dbReference type="Proteomes" id="UP000062519">
    <property type="component" value="Chromosome 1"/>
</dbReference>
<evidence type="ECO:0000313" key="1">
    <source>
        <dbReference type="EMBL" id="AOJ02625.1"/>
    </source>
</evidence>
<proteinExistence type="predicted"/>
<dbReference type="AlphaFoldDB" id="A0A1B4FG20"/>
<reference evidence="1 2" key="1">
    <citation type="submission" date="2015-12" db="EMBL/GenBank/DDBJ databases">
        <title>Diversity of Burkholderia near neighbor genomes.</title>
        <authorList>
            <person name="Sahl J."/>
            <person name="Wagner D."/>
            <person name="Keim P."/>
        </authorList>
    </citation>
    <scope>NUCLEOTIDE SEQUENCE [LARGE SCALE GENOMIC DNA]</scope>
    <source>
        <strain evidence="1 2">BDU6</strain>
    </source>
</reference>
<accession>A0A1B4FG20</accession>
<sequence length="70" mass="7356">MLVVPGKPLTAPHTVFMIELEGAVLDVGDGLENTGRSLADPMVLRIDAITDTLWSSGDDNLDSDSAALFA</sequence>
<keyword evidence="2" id="KW-1185">Reference proteome</keyword>
<organism evidence="1 2">
    <name type="scientific">Burkholderia mayonis</name>
    <dbReference type="NCBI Taxonomy" id="1385591"/>
    <lineage>
        <taxon>Bacteria</taxon>
        <taxon>Pseudomonadati</taxon>
        <taxon>Pseudomonadota</taxon>
        <taxon>Betaproteobacteria</taxon>
        <taxon>Burkholderiales</taxon>
        <taxon>Burkholderiaceae</taxon>
        <taxon>Burkholderia</taxon>
        <taxon>pseudomallei group</taxon>
    </lineage>
</organism>
<evidence type="ECO:0000313" key="2">
    <source>
        <dbReference type="Proteomes" id="UP000062519"/>
    </source>
</evidence>
<gene>
    <name evidence="1" type="ORF">WS70_12970</name>
</gene>
<dbReference type="EMBL" id="CP013386">
    <property type="protein sequence ID" value="AOJ02625.1"/>
    <property type="molecule type" value="Genomic_DNA"/>
</dbReference>
<dbReference type="KEGG" id="buu:WS70_12970"/>
<name>A0A1B4FG20_9BURK</name>
<protein>
    <submittedName>
        <fullName evidence="1">Uncharacterized protein</fullName>
    </submittedName>
</protein>